<evidence type="ECO:0000256" key="1">
    <source>
        <dbReference type="ARBA" id="ARBA00010996"/>
    </source>
</evidence>
<name>A0ABV8VW40_9BACI</name>
<proteinExistence type="inferred from homology"/>
<accession>A0ABV8VW40</accession>
<reference evidence="4" key="1">
    <citation type="journal article" date="2019" name="Int. J. Syst. Evol. Microbiol.">
        <title>The Global Catalogue of Microorganisms (GCM) 10K type strain sequencing project: providing services to taxonomists for standard genome sequencing and annotation.</title>
        <authorList>
            <consortium name="The Broad Institute Genomics Platform"/>
            <consortium name="The Broad Institute Genome Sequencing Center for Infectious Disease"/>
            <person name="Wu L."/>
            <person name="Ma J."/>
        </authorList>
    </citation>
    <scope>NUCLEOTIDE SEQUENCE [LARGE SCALE GENOMIC DNA]</scope>
    <source>
        <strain evidence="4">KACC 14058</strain>
    </source>
</reference>
<evidence type="ECO:0000256" key="2">
    <source>
        <dbReference type="SAM" id="SignalP"/>
    </source>
</evidence>
<comment type="similarity">
    <text evidence="1">Belongs to the SCO1/2 family.</text>
</comment>
<organism evidence="3 4">
    <name type="scientific">Gracilibacillus marinus</name>
    <dbReference type="NCBI Taxonomy" id="630535"/>
    <lineage>
        <taxon>Bacteria</taxon>
        <taxon>Bacillati</taxon>
        <taxon>Bacillota</taxon>
        <taxon>Bacilli</taxon>
        <taxon>Bacillales</taxon>
        <taxon>Bacillaceae</taxon>
        <taxon>Gracilibacillus</taxon>
    </lineage>
</organism>
<dbReference type="PANTHER" id="PTHR12151:SF25">
    <property type="entry name" value="LINALOOL DEHYDRATASE_ISOMERASE DOMAIN-CONTAINING PROTEIN"/>
    <property type="match status" value="1"/>
</dbReference>
<dbReference type="Proteomes" id="UP001595880">
    <property type="component" value="Unassembled WGS sequence"/>
</dbReference>
<evidence type="ECO:0000313" key="4">
    <source>
        <dbReference type="Proteomes" id="UP001595880"/>
    </source>
</evidence>
<comment type="caution">
    <text evidence="3">The sequence shown here is derived from an EMBL/GenBank/DDBJ whole genome shotgun (WGS) entry which is preliminary data.</text>
</comment>
<dbReference type="Gene3D" id="3.40.30.10">
    <property type="entry name" value="Glutaredoxin"/>
    <property type="match status" value="1"/>
</dbReference>
<dbReference type="InterPro" id="IPR036249">
    <property type="entry name" value="Thioredoxin-like_sf"/>
</dbReference>
<dbReference type="EMBL" id="JBHSDV010000001">
    <property type="protein sequence ID" value="MFC4387250.1"/>
    <property type="molecule type" value="Genomic_DNA"/>
</dbReference>
<keyword evidence="4" id="KW-1185">Reference proteome</keyword>
<sequence>MNKKLFLASLLFILLLSACGNKYEGQFSFEVNDFTYTNQDGESVSKSDLDGKFWVANMIFTECPDICPPMTANMARLQKMLSEEGLDVGLISFSVDPTNDTPEVLKDYANNYGINFDNWSFLTGYTDAEIKTFLNESFKAYVDKPEGSDTVIHQSTFYLVSPEGNAINGYNGSKAEEMNKIVEDIKSMN</sequence>
<dbReference type="PROSITE" id="PS51257">
    <property type="entry name" value="PROKAR_LIPOPROTEIN"/>
    <property type="match status" value="1"/>
</dbReference>
<feature type="chain" id="PRO_5047460587" evidence="2">
    <location>
        <begin position="23"/>
        <end position="189"/>
    </location>
</feature>
<feature type="signal peptide" evidence="2">
    <location>
        <begin position="1"/>
        <end position="22"/>
    </location>
</feature>
<dbReference type="Pfam" id="PF02630">
    <property type="entry name" value="SCO1-SenC"/>
    <property type="match status" value="1"/>
</dbReference>
<keyword evidence="2" id="KW-0732">Signal</keyword>
<dbReference type="PANTHER" id="PTHR12151">
    <property type="entry name" value="ELECTRON TRANSPORT PROTIN SCO1/SENC FAMILY MEMBER"/>
    <property type="match status" value="1"/>
</dbReference>
<dbReference type="RefSeq" id="WP_390196817.1">
    <property type="nucleotide sequence ID" value="NZ_JBHSDV010000001.1"/>
</dbReference>
<dbReference type="InterPro" id="IPR003782">
    <property type="entry name" value="SCO1/SenC"/>
</dbReference>
<evidence type="ECO:0000313" key="3">
    <source>
        <dbReference type="EMBL" id="MFC4387250.1"/>
    </source>
</evidence>
<protein>
    <submittedName>
        <fullName evidence="3">SCO family protein</fullName>
    </submittedName>
</protein>
<dbReference type="CDD" id="cd02968">
    <property type="entry name" value="SCO"/>
    <property type="match status" value="1"/>
</dbReference>
<gene>
    <name evidence="3" type="ORF">ACFOZ1_05440</name>
</gene>
<dbReference type="SUPFAM" id="SSF52833">
    <property type="entry name" value="Thioredoxin-like"/>
    <property type="match status" value="1"/>
</dbReference>